<reference evidence="1" key="1">
    <citation type="journal article" date="2021" name="Proc. Natl. Acad. Sci. U.S.A.">
        <title>A Catalog of Tens of Thousands of Viruses from Human Metagenomes Reveals Hidden Associations with Chronic Diseases.</title>
        <authorList>
            <person name="Tisza M.J."/>
            <person name="Buck C.B."/>
        </authorList>
    </citation>
    <scope>NUCLEOTIDE SEQUENCE</scope>
    <source>
        <strain evidence="1">CtjOQ18</strain>
    </source>
</reference>
<accession>A0A8S5P0E8</accession>
<proteinExistence type="predicted"/>
<protein>
    <submittedName>
        <fullName evidence="1">Uncharacterized protein</fullName>
    </submittedName>
</protein>
<sequence length="38" mass="4123">MVSHSSVAPVSAIHLTTISAGKKSRLYRLARLLLAMSR</sequence>
<name>A0A8S5P0E8_9CAUD</name>
<evidence type="ECO:0000313" key="1">
    <source>
        <dbReference type="EMBL" id="DAE00558.1"/>
    </source>
</evidence>
<dbReference type="EMBL" id="BK015304">
    <property type="protein sequence ID" value="DAE00558.1"/>
    <property type="molecule type" value="Genomic_DNA"/>
</dbReference>
<organism evidence="1">
    <name type="scientific">Peduovirinae sp. ctjOQ18</name>
    <dbReference type="NCBI Taxonomy" id="2825161"/>
    <lineage>
        <taxon>Viruses</taxon>
        <taxon>Duplodnaviria</taxon>
        <taxon>Heunggongvirae</taxon>
        <taxon>Uroviricota</taxon>
        <taxon>Caudoviricetes</taxon>
        <taxon>Peduoviridae</taxon>
    </lineage>
</organism>